<dbReference type="AlphaFoldDB" id="A0AAE3KKK4"/>
<dbReference type="Proteomes" id="UP001206128">
    <property type="component" value="Unassembled WGS sequence"/>
</dbReference>
<sequence length="858" mass="92359">MSALPTVALRVLGFGQPDDVRALFDRDPQAMRSLLASASSIPPVVVDTALAVGGQWPEVLAKRCLDRGPLPEFFPRLAAAGNPRVAAVLYGHSEFRNRTWSLRAHRALLAEADPADPRWRAETGLVRRLLGSENLVELRAAVVAPFPDLVRHVLVTVGAKLDRDEWLRALLSLHEHGGAAELADALADEAIHGALETDIAEIGAGAVAGPDGVAALRAAVADAEGTPGAVAKLRAKPIRTDAVLAQLDRLDWSAVGAAHQERPFDHRVIEKLAVRDDCPDEVAAALCAAHPNPPIRELFALVRPSVLSSLLTTMPVERMSSDVLTVVVERALGETLSGVDLLRRARPAVTVLATAQQRRADRKARPAERDGWAEFRAELGRLVAERLGADVAAWRLLRADLPTFTGSVAELLDSVAARAASTRGDQAGAAAAAEPWPSAGGAPKRGRMMTLSEDRAAFLTLLDLAATDTQLALLAEVDDGTAYDLLVCGTWRAEWLPWVLAEPGRHRDRQLLARHPNLPADAVTALARLDDPAVNAGLIYQANATRQQRDRLITGRPFADPEGDRRLPVDPELRAALLATRAWRWLGPMVGCGDPELIKHVFASVRVSGTIQLRMLLGLWERGGPDAAEAELAAQAGKFSAKYNATVRRQVSALLAEPDRADALQRLRAAVADAESPERLARRLRASGLSSLHRLRAEGFDWDWDHLCADHARKPFPGSVLRLLAEVEDCPEELRSAARQSFFPEDQRRALARLAAGTPPAEVLAEMRLAPGMSWPLVAVERGGMTMADLVHFGQPAAAVLAIVPADHPVHAELGELVRAHLAGNQDAWTLVMRLLPDFAGTIPDLLESAVLATRPAG</sequence>
<comment type="caution">
    <text evidence="2">The sequence shown here is derived from an EMBL/GenBank/DDBJ whole genome shotgun (WGS) entry which is preliminary data.</text>
</comment>
<keyword evidence="3" id="KW-1185">Reference proteome</keyword>
<proteinExistence type="predicted"/>
<organism evidence="2 3">
    <name type="scientific">Goodfellowiella coeruleoviolacea</name>
    <dbReference type="NCBI Taxonomy" id="334858"/>
    <lineage>
        <taxon>Bacteria</taxon>
        <taxon>Bacillati</taxon>
        <taxon>Actinomycetota</taxon>
        <taxon>Actinomycetes</taxon>
        <taxon>Pseudonocardiales</taxon>
        <taxon>Pseudonocardiaceae</taxon>
        <taxon>Goodfellowiella</taxon>
    </lineage>
</organism>
<evidence type="ECO:0000313" key="3">
    <source>
        <dbReference type="Proteomes" id="UP001206128"/>
    </source>
</evidence>
<evidence type="ECO:0000313" key="2">
    <source>
        <dbReference type="EMBL" id="MCP2169459.1"/>
    </source>
</evidence>
<dbReference type="EMBL" id="JAMTCK010000018">
    <property type="protein sequence ID" value="MCP2169459.1"/>
    <property type="molecule type" value="Genomic_DNA"/>
</dbReference>
<gene>
    <name evidence="2" type="ORF">LX83_006344</name>
</gene>
<accession>A0AAE3KKK4</accession>
<feature type="compositionally biased region" description="Low complexity" evidence="1">
    <location>
        <begin position="426"/>
        <end position="442"/>
    </location>
</feature>
<feature type="region of interest" description="Disordered" evidence="1">
    <location>
        <begin position="426"/>
        <end position="445"/>
    </location>
</feature>
<dbReference type="RefSeq" id="WP_253778242.1">
    <property type="nucleotide sequence ID" value="NZ_JAMTCK010000018.1"/>
</dbReference>
<name>A0AAE3KKK4_9PSEU</name>
<evidence type="ECO:0000256" key="1">
    <source>
        <dbReference type="SAM" id="MobiDB-lite"/>
    </source>
</evidence>
<reference evidence="2" key="1">
    <citation type="submission" date="2022-06" db="EMBL/GenBank/DDBJ databases">
        <title>Genomic Encyclopedia of Archaeal and Bacterial Type Strains, Phase II (KMG-II): from individual species to whole genera.</title>
        <authorList>
            <person name="Goeker M."/>
        </authorList>
    </citation>
    <scope>NUCLEOTIDE SEQUENCE</scope>
    <source>
        <strain evidence="2">DSM 43935</strain>
    </source>
</reference>
<protein>
    <submittedName>
        <fullName evidence="2">Uncharacterized protein</fullName>
    </submittedName>
</protein>